<comment type="subunit">
    <text evidence="4">Monomer.</text>
</comment>
<dbReference type="PROSITE" id="PS51221">
    <property type="entry name" value="TTL"/>
    <property type="match status" value="1"/>
</dbReference>
<keyword evidence="8" id="KW-0460">Magnesium</keyword>
<gene>
    <name evidence="14" type="ORF">KFE25_002185</name>
</gene>
<evidence type="ECO:0000256" key="11">
    <source>
        <dbReference type="ARBA" id="ARBA00038960"/>
    </source>
</evidence>
<keyword evidence="6" id="KW-0547">Nucleotide-binding</keyword>
<evidence type="ECO:0000256" key="5">
    <source>
        <dbReference type="ARBA" id="ARBA00022598"/>
    </source>
</evidence>
<comment type="cofactor">
    <cofactor evidence="2">
        <name>K(+)</name>
        <dbReference type="ChEBI" id="CHEBI:29103"/>
    </cofactor>
</comment>
<dbReference type="GO" id="GO:0005876">
    <property type="term" value="C:spindle microtubule"/>
    <property type="evidence" value="ECO:0007669"/>
    <property type="project" value="TreeGrafter"/>
</dbReference>
<evidence type="ECO:0000313" key="15">
    <source>
        <dbReference type="Proteomes" id="UP000751190"/>
    </source>
</evidence>
<sequence length="186" mass="19929">MHREGVCRTSSSRYDPDALDDTLAHITNHCVQERGAHFSKHEPGNELFFEEFDRVLRESARMSFSENVWPQLRRIVRHVAAAARDALAPATVERGGGGGVGGGGGGALGWQLFGFDFLLDAEQRAHLLEVNGSPAIADALRAKITTDLARALLARLGGVSQPATHADADARAQAVAGDFVLVYSPT</sequence>
<dbReference type="EC" id="6.3.2.25" evidence="11"/>
<evidence type="ECO:0000256" key="13">
    <source>
        <dbReference type="ARBA" id="ARBA00047950"/>
    </source>
</evidence>
<evidence type="ECO:0000256" key="4">
    <source>
        <dbReference type="ARBA" id="ARBA00011245"/>
    </source>
</evidence>
<name>A0A8J5XTU0_DIALT</name>
<evidence type="ECO:0000256" key="3">
    <source>
        <dbReference type="ARBA" id="ARBA00006820"/>
    </source>
</evidence>
<dbReference type="PANTHER" id="PTHR46570">
    <property type="entry name" value="TUBULIN--TYROSINE LIGASE"/>
    <property type="match status" value="1"/>
</dbReference>
<comment type="similarity">
    <text evidence="3">Belongs to the tubulin--tyrosine ligase family.</text>
</comment>
<evidence type="ECO:0000313" key="14">
    <source>
        <dbReference type="EMBL" id="KAG8466429.1"/>
    </source>
</evidence>
<dbReference type="PANTHER" id="PTHR46570:SF1">
    <property type="entry name" value="TUBULIN--TYROSINE LIGASE"/>
    <property type="match status" value="1"/>
</dbReference>
<dbReference type="EMBL" id="JAGTXO010000008">
    <property type="protein sequence ID" value="KAG8466429.1"/>
    <property type="molecule type" value="Genomic_DNA"/>
</dbReference>
<protein>
    <recommendedName>
        <fullName evidence="12">Tubulin--tyrosine ligase</fullName>
        <ecNumber evidence="11">6.3.2.25</ecNumber>
    </recommendedName>
</protein>
<evidence type="ECO:0000256" key="1">
    <source>
        <dbReference type="ARBA" id="ARBA00001946"/>
    </source>
</evidence>
<keyword evidence="9" id="KW-0630">Potassium</keyword>
<evidence type="ECO:0000256" key="2">
    <source>
        <dbReference type="ARBA" id="ARBA00001958"/>
    </source>
</evidence>
<comment type="catalytic activity">
    <reaction evidence="13">
        <text>C-terminal L-alpha-aminoacyl-L-glutamyl-L-glutamyl-[tubulin] + L-tyrosine + ATP = C-terminal L-alpha-aminoacyl-L-glutamyl-L-glutamyl-L-tyrosyl-[tubulin] + ADP + phosphate + H(+)</text>
        <dbReference type="Rhea" id="RHEA:17605"/>
        <dbReference type="Rhea" id="RHEA-COMP:16434"/>
        <dbReference type="Rhea" id="RHEA-COMP:16435"/>
        <dbReference type="ChEBI" id="CHEBI:15378"/>
        <dbReference type="ChEBI" id="CHEBI:30616"/>
        <dbReference type="ChEBI" id="CHEBI:43474"/>
        <dbReference type="ChEBI" id="CHEBI:58315"/>
        <dbReference type="ChEBI" id="CHEBI:149554"/>
        <dbReference type="ChEBI" id="CHEBI:149555"/>
        <dbReference type="ChEBI" id="CHEBI:456216"/>
        <dbReference type="EC" id="6.3.2.25"/>
    </reaction>
</comment>
<evidence type="ECO:0000256" key="6">
    <source>
        <dbReference type="ARBA" id="ARBA00022741"/>
    </source>
</evidence>
<evidence type="ECO:0000256" key="9">
    <source>
        <dbReference type="ARBA" id="ARBA00022958"/>
    </source>
</evidence>
<comment type="caution">
    <text evidence="14">The sequence shown here is derived from an EMBL/GenBank/DDBJ whole genome shotgun (WGS) entry which is preliminary data.</text>
</comment>
<dbReference type="Gene3D" id="3.30.470.20">
    <property type="entry name" value="ATP-grasp fold, B domain"/>
    <property type="match status" value="1"/>
</dbReference>
<evidence type="ECO:0000256" key="12">
    <source>
        <dbReference type="ARBA" id="ARBA00041021"/>
    </source>
</evidence>
<keyword evidence="7" id="KW-0067">ATP-binding</keyword>
<dbReference type="AlphaFoldDB" id="A0A8J5XTU0"/>
<organism evidence="14 15">
    <name type="scientific">Diacronema lutheri</name>
    <name type="common">Unicellular marine alga</name>
    <name type="synonym">Monochrysis lutheri</name>
    <dbReference type="NCBI Taxonomy" id="2081491"/>
    <lineage>
        <taxon>Eukaryota</taxon>
        <taxon>Haptista</taxon>
        <taxon>Haptophyta</taxon>
        <taxon>Pavlovophyceae</taxon>
        <taxon>Pavlovales</taxon>
        <taxon>Pavlovaceae</taxon>
        <taxon>Diacronema</taxon>
    </lineage>
</organism>
<evidence type="ECO:0000256" key="10">
    <source>
        <dbReference type="ARBA" id="ARBA00037791"/>
    </source>
</evidence>
<dbReference type="Pfam" id="PF03133">
    <property type="entry name" value="TTL"/>
    <property type="match status" value="1"/>
</dbReference>
<keyword evidence="15" id="KW-1185">Reference proteome</keyword>
<dbReference type="InterPro" id="IPR052492">
    <property type="entry name" value="Tubulin-tyrosine_ligase"/>
</dbReference>
<dbReference type="GO" id="GO:0004835">
    <property type="term" value="F:tubulin-tyrosine ligase activity"/>
    <property type="evidence" value="ECO:0007669"/>
    <property type="project" value="UniProtKB-EC"/>
</dbReference>
<dbReference type="Proteomes" id="UP000751190">
    <property type="component" value="Unassembled WGS sequence"/>
</dbReference>
<comment type="function">
    <text evidence="10">Catalyzes the post-translational addition of a tyrosine to the C-terminal end of detyrosinated alpha-tubulin.</text>
</comment>
<dbReference type="GO" id="GO:0005524">
    <property type="term" value="F:ATP binding"/>
    <property type="evidence" value="ECO:0007669"/>
    <property type="project" value="UniProtKB-KW"/>
</dbReference>
<evidence type="ECO:0000256" key="8">
    <source>
        <dbReference type="ARBA" id="ARBA00022842"/>
    </source>
</evidence>
<reference evidence="14" key="1">
    <citation type="submission" date="2021-05" db="EMBL/GenBank/DDBJ databases">
        <title>The genome of the haptophyte Pavlova lutheri (Diacronema luteri, Pavlovales) - a model for lipid biosynthesis in eukaryotic algae.</title>
        <authorList>
            <person name="Hulatt C.J."/>
            <person name="Posewitz M.C."/>
        </authorList>
    </citation>
    <scope>NUCLEOTIDE SEQUENCE</scope>
    <source>
        <strain evidence="14">NIVA-4/92</strain>
    </source>
</reference>
<dbReference type="GO" id="GO:0000226">
    <property type="term" value="P:microtubule cytoskeleton organization"/>
    <property type="evidence" value="ECO:0007669"/>
    <property type="project" value="TreeGrafter"/>
</dbReference>
<evidence type="ECO:0000256" key="7">
    <source>
        <dbReference type="ARBA" id="ARBA00022840"/>
    </source>
</evidence>
<dbReference type="InterPro" id="IPR004344">
    <property type="entry name" value="TTL/TTLL_fam"/>
</dbReference>
<comment type="cofactor">
    <cofactor evidence="1">
        <name>Mg(2+)</name>
        <dbReference type="ChEBI" id="CHEBI:18420"/>
    </cofactor>
</comment>
<proteinExistence type="inferred from homology"/>
<keyword evidence="5" id="KW-0436">Ligase</keyword>
<dbReference type="OrthoDB" id="18862at2759"/>
<accession>A0A8J5XTU0</accession>